<dbReference type="RefSeq" id="YP_009198019.1">
    <property type="nucleotide sequence ID" value="NC_028789.1"/>
</dbReference>
<feature type="domain" description="Tail knob protein gp9 N-terminal" evidence="1">
    <location>
        <begin position="7"/>
        <end position="121"/>
    </location>
</feature>
<protein>
    <submittedName>
        <fullName evidence="3">Tail fibers protein</fullName>
    </submittedName>
</protein>
<evidence type="ECO:0000259" key="2">
    <source>
        <dbReference type="Pfam" id="PF20934"/>
    </source>
</evidence>
<keyword evidence="4" id="KW-1185">Reference proteome</keyword>
<evidence type="ECO:0000313" key="3">
    <source>
        <dbReference type="EMBL" id="ALH46479.1"/>
    </source>
</evidence>
<name>A0A0N9RZJ9_9CAUD</name>
<evidence type="ECO:0000259" key="1">
    <source>
        <dbReference type="Pfam" id="PF16838"/>
    </source>
</evidence>
<sequence length="586" mass="66967">MATIPLSGTGIRLLSGVPFSKDYKHTKWHTSIGAQQSYFDSMTKITSTDNSSFQRIEGRLYYNCKYHIDKLWGAKYMMFQNKDYNNKWFYAFVTKLEYISNGLTRVHFEIDVIQTWMFEMKFRPSFVVREHRPLWTADGSPILNTVDEGLNYGTEYETISINRYEAYSQLNFMVIVCKNPIHGTVAKEITPVMNGMVQPMTFYVHPFYYENGKTPTVDGRQVLSPLKDTLAGLYASEKATENIISIFITDHIGVLFDWDGQDLKPPKDMFDIATVQTEGKPQVATLYMKEIRKYSPKMMEIEGRYEHFTRPRESKLMMHPYTSITIADYKGNRLDYKPQYLKEGALELIVKGSAGLSNKVSWGLLGYNTRIDGEDGLKLVNEHNVVVNTPNDVPIMNEFIQAFLQGNRNSLEAQKDSIYFNGIMDVVGGGLYGVGSAMNQNPVGAGLGATQAVSGYGNALLQIQSMEAKQKDLSNLPSNLVKQGTNSYYDYGNGHNGFYVIKKEIKPEYRKKLQDFFNMFGYKTHETKIPNFHTRQNWNFVQTNSCNIDGNFNTEDLEELKSIFDNGITLWHTNDVGNYDLDNEVI</sequence>
<dbReference type="InterPro" id="IPR031772">
    <property type="entry name" value="Gp9_N"/>
</dbReference>
<evidence type="ECO:0000313" key="4">
    <source>
        <dbReference type="Proteomes" id="UP000201978"/>
    </source>
</evidence>
<reference evidence="3 4" key="1">
    <citation type="journal article" date="2016" name="Virus Genes">
        <title>Complete genome sequence of the cold-active bacteriophage VMY22 from Bacillus cereus.</title>
        <authorList>
            <person name="Qin K."/>
            <person name="Cheng B."/>
            <person name="Zhang S."/>
            <person name="Wang N."/>
            <person name="Fang Y."/>
            <person name="Zhang Q."/>
            <person name="Kuang A."/>
            <person name="Lin L."/>
            <person name="Ji X."/>
            <person name="Wei Y."/>
        </authorList>
    </citation>
    <scope>NUCLEOTIDE SEQUENCE [LARGE SCALE GENOMIC DNA]</scope>
</reference>
<dbReference type="Pfam" id="PF16838">
    <property type="entry name" value="Caud_tail_N"/>
    <property type="match status" value="1"/>
</dbReference>
<organism evidence="3 4">
    <name type="scientific">Bacillus phage VMY22</name>
    <dbReference type="NCBI Taxonomy" id="1734382"/>
    <lineage>
        <taxon>Viruses</taxon>
        <taxon>Duplodnaviria</taxon>
        <taxon>Heunggongvirae</taxon>
        <taxon>Uroviricota</taxon>
        <taxon>Caudoviricetes</taxon>
        <taxon>Salasmaviridae</taxon>
        <taxon>Mingyongvirus</taxon>
        <taxon>Mingyongvirus VMY22</taxon>
    </lineage>
</organism>
<proteinExistence type="predicted"/>
<dbReference type="OrthoDB" id="5791at10239"/>
<dbReference type="GeneID" id="26625161"/>
<gene>
    <name evidence="3" type="ORF">VMY22_14</name>
</gene>
<dbReference type="KEGG" id="vg:26625161"/>
<dbReference type="Proteomes" id="UP000201978">
    <property type="component" value="Segment"/>
</dbReference>
<feature type="domain" description="Tail knob protein gp9 C-terminal" evidence="2">
    <location>
        <begin position="150"/>
        <end position="583"/>
    </location>
</feature>
<dbReference type="Pfam" id="PF20934">
    <property type="entry name" value="phi29_gp9_C"/>
    <property type="match status" value="1"/>
</dbReference>
<dbReference type="EMBL" id="KT780304">
    <property type="protein sequence ID" value="ALH46479.1"/>
    <property type="molecule type" value="Genomic_DNA"/>
</dbReference>
<dbReference type="InterPro" id="IPR048710">
    <property type="entry name" value="Gp9_C"/>
</dbReference>
<accession>A0A0N9RZJ9</accession>